<organism evidence="1 2">
    <name type="scientific">Persea americana</name>
    <name type="common">Avocado</name>
    <dbReference type="NCBI Taxonomy" id="3435"/>
    <lineage>
        <taxon>Eukaryota</taxon>
        <taxon>Viridiplantae</taxon>
        <taxon>Streptophyta</taxon>
        <taxon>Embryophyta</taxon>
        <taxon>Tracheophyta</taxon>
        <taxon>Spermatophyta</taxon>
        <taxon>Magnoliopsida</taxon>
        <taxon>Magnoliidae</taxon>
        <taxon>Laurales</taxon>
        <taxon>Lauraceae</taxon>
        <taxon>Persea</taxon>
    </lineage>
</organism>
<proteinExistence type="predicted"/>
<evidence type="ECO:0000313" key="2">
    <source>
        <dbReference type="Proteomes" id="UP001234297"/>
    </source>
</evidence>
<name>A0ACC2KC19_PERAE</name>
<accession>A0ACC2KC19</accession>
<reference evidence="1 2" key="1">
    <citation type="journal article" date="2022" name="Hortic Res">
        <title>A haplotype resolved chromosomal level avocado genome allows analysis of novel avocado genes.</title>
        <authorList>
            <person name="Nath O."/>
            <person name="Fletcher S.J."/>
            <person name="Hayward A."/>
            <person name="Shaw L.M."/>
            <person name="Masouleh A.K."/>
            <person name="Furtado A."/>
            <person name="Henry R.J."/>
            <person name="Mitter N."/>
        </authorList>
    </citation>
    <scope>NUCLEOTIDE SEQUENCE [LARGE SCALE GENOMIC DNA]</scope>
    <source>
        <strain evidence="2">cv. Hass</strain>
    </source>
</reference>
<dbReference type="EMBL" id="CM056812">
    <property type="protein sequence ID" value="KAJ8618561.1"/>
    <property type="molecule type" value="Genomic_DNA"/>
</dbReference>
<sequence length="636" mass="69144">MAKDGEKSDGRPPSPYTDPTSPYFLHPSSNLGSVLTQIKLKGENYSAWEQAIILALRSQNKLGFIDGSIVTPDKSDSRFVTWEIVNSMLCSWIANSLDDSIRATVSRLSNVKILWECLKNRYSVKNGPKVYKVWSDLTLTKQAGASVMSYYTQFLGMWEDLSNISPLETCTCDSGSSIATWFRNLQTYQFLMGLDDSYSVLRTQIINIEPLPDLDRVYAMVSQEESHRSALQPRDNSPAVGFAVQSKASSSSSSSTTTVSSPTVSSGRPYCTFCERQGHVFDKCWTRLGISPASNRGRGRGRGRHSSQSRVPAFAAAAQWATQTPADAPSSASSSVPPVGIPGLTADQVQRLLALIESSPENDKMSGKISHDVSWLIDSGASHHMTGNISLLSHVRDILPSPVGLPDGEKTSAVKEGSCVIQSGLTLHHVLFVPNLAVNLISVSKLICDANCFVTFTDRLCILQDRTTRSPIGLGYPHGKKGWKVMDLESKKMIISRDVKFDENTFPFATSQSQSSSTPFPTIIGSDWSWTSLACDNVTPFHELGGASVTTPHTRSSTDTATPLSPVPAPSPMPLSDTDAVHRDSLMTASDIAAPSLGRGHRVRKPPSHLHDYVCHTVQFPLSSAKGDLPVLYATK</sequence>
<keyword evidence="2" id="KW-1185">Reference proteome</keyword>
<protein>
    <submittedName>
        <fullName evidence="1">Uncharacterized protein</fullName>
    </submittedName>
</protein>
<dbReference type="Proteomes" id="UP001234297">
    <property type="component" value="Chromosome 4"/>
</dbReference>
<comment type="caution">
    <text evidence="1">The sequence shown here is derived from an EMBL/GenBank/DDBJ whole genome shotgun (WGS) entry which is preliminary data.</text>
</comment>
<evidence type="ECO:0000313" key="1">
    <source>
        <dbReference type="EMBL" id="KAJ8618561.1"/>
    </source>
</evidence>
<gene>
    <name evidence="1" type="ORF">MRB53_014747</name>
</gene>